<dbReference type="Proteomes" id="UP000016923">
    <property type="component" value="Unassembled WGS sequence"/>
</dbReference>
<keyword evidence="3" id="KW-1185">Reference proteome</keyword>
<dbReference type="OrthoDB" id="5576763at2759"/>
<dbReference type="VEuPathDB" id="FungiDB:F503_08415"/>
<gene>
    <name evidence="2" type="ORF">F503_08415</name>
</gene>
<evidence type="ECO:0000313" key="3">
    <source>
        <dbReference type="Proteomes" id="UP000016923"/>
    </source>
</evidence>
<dbReference type="eggNOG" id="ENOG502QU3E">
    <property type="taxonomic scope" value="Eukaryota"/>
</dbReference>
<accession>S3BX99</accession>
<dbReference type="STRING" id="1262450.S3BX99"/>
<reference evidence="2 3" key="1">
    <citation type="journal article" date="2013" name="BMC Genomics">
        <title>The genome and transcriptome of the pine saprophyte Ophiostoma piceae, and a comparison with the bark beetle-associated pine pathogen Grosmannia clavigera.</title>
        <authorList>
            <person name="Haridas S."/>
            <person name="Wang Y."/>
            <person name="Lim L."/>
            <person name="Massoumi Alamouti S."/>
            <person name="Jackman S."/>
            <person name="Docking R."/>
            <person name="Robertson G."/>
            <person name="Birol I."/>
            <person name="Bohlmann J."/>
            <person name="Breuil C."/>
        </authorList>
    </citation>
    <scope>NUCLEOTIDE SEQUENCE [LARGE SCALE GENOMIC DNA]</scope>
    <source>
        <strain evidence="2 3">UAMH 11346</strain>
    </source>
</reference>
<proteinExistence type="predicted"/>
<keyword evidence="1" id="KW-0732">Signal</keyword>
<name>S3BX99_OPHP1</name>
<dbReference type="EMBL" id="KE148155">
    <property type="protein sequence ID" value="EPE05884.1"/>
    <property type="molecule type" value="Genomic_DNA"/>
</dbReference>
<evidence type="ECO:0000313" key="2">
    <source>
        <dbReference type="EMBL" id="EPE05884.1"/>
    </source>
</evidence>
<evidence type="ECO:0000256" key="1">
    <source>
        <dbReference type="SAM" id="SignalP"/>
    </source>
</evidence>
<protein>
    <submittedName>
        <fullName evidence="2">Gp24-like protein</fullName>
    </submittedName>
</protein>
<dbReference type="OMA" id="NETHIGE"/>
<sequence>MHSALLLAVISQLAACDALASVTWRMPNVPEEGLSDITFPINIANAPHTSGYYFAEQFGFKNESHVGYTGLQPRADANNQTIIHGVFSSFITGSTSEDPNCSDGADGGNGVSCSFEFVGDYADTWNMVVNTTGGNTWTGTAVNTRTGVGKHIGSYTLPDSVGGISDSNFGFVEYYPWNSNPSLTCADIPFTQGTLFAPISKSTKNGTATGTVVGSITSCQDYITKVDTPASVEFTLE</sequence>
<organism evidence="2 3">
    <name type="scientific">Ophiostoma piceae (strain UAMH 11346)</name>
    <name type="common">Sap stain fungus</name>
    <dbReference type="NCBI Taxonomy" id="1262450"/>
    <lineage>
        <taxon>Eukaryota</taxon>
        <taxon>Fungi</taxon>
        <taxon>Dikarya</taxon>
        <taxon>Ascomycota</taxon>
        <taxon>Pezizomycotina</taxon>
        <taxon>Sordariomycetes</taxon>
        <taxon>Sordariomycetidae</taxon>
        <taxon>Ophiostomatales</taxon>
        <taxon>Ophiostomataceae</taxon>
        <taxon>Ophiostoma</taxon>
    </lineage>
</organism>
<dbReference type="HOGENOM" id="CLU_083946_0_0_1"/>
<feature type="signal peptide" evidence="1">
    <location>
        <begin position="1"/>
        <end position="20"/>
    </location>
</feature>
<feature type="chain" id="PRO_5004518145" evidence="1">
    <location>
        <begin position="21"/>
        <end position="237"/>
    </location>
</feature>
<dbReference type="AlphaFoldDB" id="S3BX99"/>